<dbReference type="EMBL" id="MU003799">
    <property type="protein sequence ID" value="KAF2720490.1"/>
    <property type="molecule type" value="Genomic_DNA"/>
</dbReference>
<dbReference type="PANTHER" id="PTHR38790">
    <property type="entry name" value="2EXR DOMAIN-CONTAINING PROTEIN-RELATED"/>
    <property type="match status" value="1"/>
</dbReference>
<evidence type="ECO:0000313" key="1">
    <source>
        <dbReference type="EMBL" id="KAF2720490.1"/>
    </source>
</evidence>
<dbReference type="Proteomes" id="UP000799441">
    <property type="component" value="Unassembled WGS sequence"/>
</dbReference>
<dbReference type="AlphaFoldDB" id="A0A9P4Q6M6"/>
<keyword evidence="2" id="KW-1185">Reference proteome</keyword>
<protein>
    <submittedName>
        <fullName evidence="1">Uncharacterized protein</fullName>
    </submittedName>
</protein>
<accession>A0A9P4Q6M6</accession>
<name>A0A9P4Q6M6_9PEZI</name>
<evidence type="ECO:0000313" key="2">
    <source>
        <dbReference type="Proteomes" id="UP000799441"/>
    </source>
</evidence>
<gene>
    <name evidence="1" type="ORF">K431DRAFT_295167</name>
</gene>
<dbReference type="OrthoDB" id="5413827at2759"/>
<comment type="caution">
    <text evidence="1">The sequence shown here is derived from an EMBL/GenBank/DDBJ whole genome shotgun (WGS) entry which is preliminary data.</text>
</comment>
<dbReference type="PANTHER" id="PTHR38790:SF4">
    <property type="entry name" value="2EXR DOMAIN-CONTAINING PROTEIN"/>
    <property type="match status" value="1"/>
</dbReference>
<proteinExistence type="predicted"/>
<organism evidence="1 2">
    <name type="scientific">Polychaeton citri CBS 116435</name>
    <dbReference type="NCBI Taxonomy" id="1314669"/>
    <lineage>
        <taxon>Eukaryota</taxon>
        <taxon>Fungi</taxon>
        <taxon>Dikarya</taxon>
        <taxon>Ascomycota</taxon>
        <taxon>Pezizomycotina</taxon>
        <taxon>Dothideomycetes</taxon>
        <taxon>Dothideomycetidae</taxon>
        <taxon>Capnodiales</taxon>
        <taxon>Capnodiaceae</taxon>
        <taxon>Polychaeton</taxon>
    </lineage>
</organism>
<sequence>MTPDTLLTRVNTSEEDWVLLPAQETPAGDTRSPYHNAYLDFQLRTQLGTFSFMAQPTTSQVVESEYERTTHSQEQSPLFQLPVELRLNIYEHLLRIGVTGSGVELVQRLTPVRFPTRLAILSTCRRALAEAEDIFYSVNRLSLEHPDELWASLGPRRRCAVTSFTLPAKSAASTLHGLQQLRLFQNLESLHIERRLGVQYQDISTWAIMVPQLAAEVRAMERLVDVRIINPEATGLTEHDKVREMKLKEIDRKICSALQDRTG</sequence>
<reference evidence="1" key="1">
    <citation type="journal article" date="2020" name="Stud. Mycol.">
        <title>101 Dothideomycetes genomes: a test case for predicting lifestyles and emergence of pathogens.</title>
        <authorList>
            <person name="Haridas S."/>
            <person name="Albert R."/>
            <person name="Binder M."/>
            <person name="Bloem J."/>
            <person name="Labutti K."/>
            <person name="Salamov A."/>
            <person name="Andreopoulos B."/>
            <person name="Baker S."/>
            <person name="Barry K."/>
            <person name="Bills G."/>
            <person name="Bluhm B."/>
            <person name="Cannon C."/>
            <person name="Castanera R."/>
            <person name="Culley D."/>
            <person name="Daum C."/>
            <person name="Ezra D."/>
            <person name="Gonzalez J."/>
            <person name="Henrissat B."/>
            <person name="Kuo A."/>
            <person name="Liang C."/>
            <person name="Lipzen A."/>
            <person name="Lutzoni F."/>
            <person name="Magnuson J."/>
            <person name="Mondo S."/>
            <person name="Nolan M."/>
            <person name="Ohm R."/>
            <person name="Pangilinan J."/>
            <person name="Park H.-J."/>
            <person name="Ramirez L."/>
            <person name="Alfaro M."/>
            <person name="Sun H."/>
            <person name="Tritt A."/>
            <person name="Yoshinaga Y."/>
            <person name="Zwiers L.-H."/>
            <person name="Turgeon B."/>
            <person name="Goodwin S."/>
            <person name="Spatafora J."/>
            <person name="Crous P."/>
            <person name="Grigoriev I."/>
        </authorList>
    </citation>
    <scope>NUCLEOTIDE SEQUENCE</scope>
    <source>
        <strain evidence="1">CBS 116435</strain>
    </source>
</reference>